<comment type="subcellular location">
    <subcellularLocation>
        <location evidence="6">Cell membrane</location>
        <topology evidence="6">Multi-pass membrane protein</topology>
    </subcellularLocation>
    <subcellularLocation>
        <location evidence="1">Membrane</location>
        <topology evidence="1">Multi-pass membrane protein</topology>
    </subcellularLocation>
</comment>
<dbReference type="RefSeq" id="WP_149847885.1">
    <property type="nucleotide sequence ID" value="NZ_VUOB01000003.1"/>
</dbReference>
<keyword evidence="3 6" id="KW-1133">Transmembrane helix</keyword>
<evidence type="ECO:0000256" key="2">
    <source>
        <dbReference type="ARBA" id="ARBA00022692"/>
    </source>
</evidence>
<dbReference type="PRINTS" id="PR00164">
    <property type="entry name" value="ABC2TRNSPORT"/>
</dbReference>
<dbReference type="InterPro" id="IPR051784">
    <property type="entry name" value="Nod_factor_ABC_transporter"/>
</dbReference>
<evidence type="ECO:0000313" key="9">
    <source>
        <dbReference type="EMBL" id="KAA2266147.1"/>
    </source>
</evidence>
<keyword evidence="2 6" id="KW-0812">Transmembrane</keyword>
<dbReference type="PROSITE" id="PS51012">
    <property type="entry name" value="ABC_TM2"/>
    <property type="match status" value="1"/>
</dbReference>
<gene>
    <name evidence="9" type="ORF">F0L68_03255</name>
</gene>
<evidence type="ECO:0000256" key="5">
    <source>
        <dbReference type="ARBA" id="ARBA00023251"/>
    </source>
</evidence>
<dbReference type="PANTHER" id="PTHR43229">
    <property type="entry name" value="NODULATION PROTEIN J"/>
    <property type="match status" value="1"/>
</dbReference>
<feature type="transmembrane region" description="Helical" evidence="6">
    <location>
        <begin position="149"/>
        <end position="167"/>
    </location>
</feature>
<reference evidence="9 10" key="2">
    <citation type="submission" date="2019-09" db="EMBL/GenBank/DDBJ databases">
        <authorList>
            <person name="Jin C."/>
        </authorList>
    </citation>
    <scope>NUCLEOTIDE SEQUENCE [LARGE SCALE GENOMIC DNA]</scope>
    <source>
        <strain evidence="9 10">AN110305</strain>
    </source>
</reference>
<sequence>MSQDVITRRDKDSPPPHHRGGPLLRIVPPGLYAGRARMVVERSLLVNRRTWFVVLSGAFEPLFFLLALGLGFGKLVGQLTGPGGQPISYVAFVAPALLAASAMNGAIYDATFNIFFKFKYAGTYDAMLATPLGPLDIAIGEISWALLRGGMYAAGFLAVMFGMGLIASPWGLLALPVALLVAFAFAAVGMACATFLRSWQDFDLVQLVIMPLFLFSTTFYPLSVYPTALQHVVECTPLYQAVVLMRGLTTGYVDWSMLGHLAYFVGMAVIGVVIAARRLGRLLLK</sequence>
<feature type="transmembrane region" description="Helical" evidence="6">
    <location>
        <begin position="51"/>
        <end position="72"/>
    </location>
</feature>
<dbReference type="InterPro" id="IPR013525">
    <property type="entry name" value="ABC2_TM"/>
</dbReference>
<dbReference type="PANTHER" id="PTHR43229:SF2">
    <property type="entry name" value="NODULATION PROTEIN J"/>
    <property type="match status" value="1"/>
</dbReference>
<evidence type="ECO:0000256" key="1">
    <source>
        <dbReference type="ARBA" id="ARBA00004141"/>
    </source>
</evidence>
<name>A0A5B2XR69_9PSEU</name>
<evidence type="ECO:0000256" key="4">
    <source>
        <dbReference type="ARBA" id="ARBA00023136"/>
    </source>
</evidence>
<dbReference type="OrthoDB" id="9778589at2"/>
<dbReference type="InterPro" id="IPR047817">
    <property type="entry name" value="ABC2_TM_bact-type"/>
</dbReference>
<dbReference type="GO" id="GO:0046677">
    <property type="term" value="P:response to antibiotic"/>
    <property type="evidence" value="ECO:0007669"/>
    <property type="project" value="UniProtKB-KW"/>
</dbReference>
<feature type="transmembrane region" description="Helical" evidence="6">
    <location>
        <begin position="255"/>
        <end position="276"/>
    </location>
</feature>
<protein>
    <recommendedName>
        <fullName evidence="6">Transport permease protein</fullName>
    </recommendedName>
</protein>
<comment type="caution">
    <text evidence="9">The sequence shown here is derived from an EMBL/GenBank/DDBJ whole genome shotgun (WGS) entry which is preliminary data.</text>
</comment>
<dbReference type="Pfam" id="PF01061">
    <property type="entry name" value="ABC2_membrane"/>
    <property type="match status" value="1"/>
</dbReference>
<evidence type="ECO:0000256" key="6">
    <source>
        <dbReference type="RuleBase" id="RU361157"/>
    </source>
</evidence>
<comment type="similarity">
    <text evidence="6">Belongs to the ABC-2 integral membrane protein family.</text>
</comment>
<dbReference type="EMBL" id="VUOB01000003">
    <property type="protein sequence ID" value="KAA2266147.1"/>
    <property type="molecule type" value="Genomic_DNA"/>
</dbReference>
<dbReference type="GO" id="GO:0140359">
    <property type="term" value="F:ABC-type transporter activity"/>
    <property type="evidence" value="ECO:0007669"/>
    <property type="project" value="InterPro"/>
</dbReference>
<feature type="region of interest" description="Disordered" evidence="7">
    <location>
        <begin position="1"/>
        <end position="21"/>
    </location>
</feature>
<keyword evidence="6" id="KW-0813">Transport</keyword>
<keyword evidence="6" id="KW-1003">Cell membrane</keyword>
<keyword evidence="5" id="KW-0046">Antibiotic resistance</keyword>
<dbReference type="PIRSF" id="PIRSF006648">
    <property type="entry name" value="DrrB"/>
    <property type="match status" value="1"/>
</dbReference>
<dbReference type="GO" id="GO:0043190">
    <property type="term" value="C:ATP-binding cassette (ABC) transporter complex"/>
    <property type="evidence" value="ECO:0007669"/>
    <property type="project" value="InterPro"/>
</dbReference>
<feature type="transmembrane region" description="Helical" evidence="6">
    <location>
        <begin position="203"/>
        <end position="222"/>
    </location>
</feature>
<reference evidence="9 10" key="1">
    <citation type="submission" date="2019-09" db="EMBL/GenBank/DDBJ databases">
        <title>Goodfellowia gen. nov., a new genus of the Pseudonocardineae related to Actinoalloteichus, containing Goodfellowia coeruleoviolacea gen. nov., comb. nov. gen. nov., comb. nov.</title>
        <authorList>
            <person name="Labeda D."/>
        </authorList>
    </citation>
    <scope>NUCLEOTIDE SEQUENCE [LARGE SCALE GENOMIC DNA]</scope>
    <source>
        <strain evidence="9 10">AN110305</strain>
    </source>
</reference>
<proteinExistence type="inferred from homology"/>
<feature type="compositionally biased region" description="Basic and acidic residues" evidence="7">
    <location>
        <begin position="1"/>
        <end position="15"/>
    </location>
</feature>
<evidence type="ECO:0000256" key="7">
    <source>
        <dbReference type="SAM" id="MobiDB-lite"/>
    </source>
</evidence>
<accession>A0A5B2XR69</accession>
<feature type="domain" description="ABC transmembrane type-2" evidence="8">
    <location>
        <begin position="52"/>
        <end position="282"/>
    </location>
</feature>
<evidence type="ECO:0000313" key="10">
    <source>
        <dbReference type="Proteomes" id="UP000323454"/>
    </source>
</evidence>
<feature type="transmembrane region" description="Helical" evidence="6">
    <location>
        <begin position="87"/>
        <end position="108"/>
    </location>
</feature>
<feature type="transmembrane region" description="Helical" evidence="6">
    <location>
        <begin position="173"/>
        <end position="196"/>
    </location>
</feature>
<dbReference type="InterPro" id="IPR000412">
    <property type="entry name" value="ABC_2_transport"/>
</dbReference>
<evidence type="ECO:0000259" key="8">
    <source>
        <dbReference type="PROSITE" id="PS51012"/>
    </source>
</evidence>
<keyword evidence="10" id="KW-1185">Reference proteome</keyword>
<dbReference type="Proteomes" id="UP000323454">
    <property type="component" value="Unassembled WGS sequence"/>
</dbReference>
<keyword evidence="4 6" id="KW-0472">Membrane</keyword>
<organism evidence="9 10">
    <name type="scientific">Solihabitans fulvus</name>
    <dbReference type="NCBI Taxonomy" id="1892852"/>
    <lineage>
        <taxon>Bacteria</taxon>
        <taxon>Bacillati</taxon>
        <taxon>Actinomycetota</taxon>
        <taxon>Actinomycetes</taxon>
        <taxon>Pseudonocardiales</taxon>
        <taxon>Pseudonocardiaceae</taxon>
        <taxon>Solihabitans</taxon>
    </lineage>
</organism>
<dbReference type="AlphaFoldDB" id="A0A5B2XR69"/>
<evidence type="ECO:0000256" key="3">
    <source>
        <dbReference type="ARBA" id="ARBA00022989"/>
    </source>
</evidence>